<keyword evidence="1" id="KW-1133">Transmembrane helix</keyword>
<feature type="transmembrane region" description="Helical" evidence="1">
    <location>
        <begin position="6"/>
        <end position="23"/>
    </location>
</feature>
<dbReference type="EMBL" id="QKKS01000090">
    <property type="protein sequence ID" value="RBM72919.1"/>
    <property type="molecule type" value="Genomic_DNA"/>
</dbReference>
<organism evidence="2 3">
    <name type="scientific">Vibrio paracholerae</name>
    <dbReference type="NCBI Taxonomy" id="650003"/>
    <lineage>
        <taxon>Bacteria</taxon>
        <taxon>Pseudomonadati</taxon>
        <taxon>Pseudomonadota</taxon>
        <taxon>Gammaproteobacteria</taxon>
        <taxon>Vibrionales</taxon>
        <taxon>Vibrionaceae</taxon>
        <taxon>Vibrio</taxon>
    </lineage>
</organism>
<feature type="transmembrane region" description="Helical" evidence="1">
    <location>
        <begin position="52"/>
        <end position="68"/>
    </location>
</feature>
<sequence>MSRVFYFPLVFVFSLFFFVLFIKPKLKWHIIIYSLSVFLLLLIFLINGERVNGLLLFPVLSYFSYTILY</sequence>
<keyword evidence="1" id="KW-0812">Transmembrane</keyword>
<evidence type="ECO:0000313" key="2">
    <source>
        <dbReference type="EMBL" id="RBM72919.1"/>
    </source>
</evidence>
<feature type="transmembrane region" description="Helical" evidence="1">
    <location>
        <begin position="30"/>
        <end position="46"/>
    </location>
</feature>
<protein>
    <submittedName>
        <fullName evidence="2">Uncharacterized protein</fullName>
    </submittedName>
</protein>
<evidence type="ECO:0000256" key="1">
    <source>
        <dbReference type="SAM" id="Phobius"/>
    </source>
</evidence>
<dbReference type="Proteomes" id="UP000252427">
    <property type="component" value="Unassembled WGS sequence"/>
</dbReference>
<accession>A0AAX1QNF0</accession>
<keyword evidence="1" id="KW-0472">Membrane</keyword>
<comment type="caution">
    <text evidence="2">The sequence shown here is derived from an EMBL/GenBank/DDBJ whole genome shotgun (WGS) entry which is preliminary data.</text>
</comment>
<name>A0AAX1QNF0_9VIBR</name>
<dbReference type="AlphaFoldDB" id="A0AAX1QNF0"/>
<proteinExistence type="predicted"/>
<reference evidence="2 3" key="1">
    <citation type="submission" date="2018-06" db="EMBL/GenBank/DDBJ databases">
        <title>Draft genome sequences of nine Vibrio sp. clinical isolates from across the United States representing the closest known relative of Vibrio cholerae.</title>
        <authorList>
            <person name="Islam M.T."/>
            <person name="Liang K."/>
            <person name="Im M.S."/>
            <person name="Winkjer J."/>
            <person name="Busby S."/>
            <person name="Batra D."/>
            <person name="Rowe L."/>
            <person name="Tarr C.L."/>
            <person name="Boucher Y."/>
        </authorList>
    </citation>
    <scope>NUCLEOTIDE SEQUENCE [LARGE SCALE GENOMIC DNA]</scope>
    <source>
        <strain evidence="2 3">2016V-1114</strain>
    </source>
</reference>
<feature type="non-terminal residue" evidence="2">
    <location>
        <position position="69"/>
    </location>
</feature>
<evidence type="ECO:0000313" key="3">
    <source>
        <dbReference type="Proteomes" id="UP000252427"/>
    </source>
</evidence>
<gene>
    <name evidence="2" type="ORF">DLR70_18365</name>
</gene>